<dbReference type="Pfam" id="PF13692">
    <property type="entry name" value="Glyco_trans_1_4"/>
    <property type="match status" value="1"/>
</dbReference>
<dbReference type="PANTHER" id="PTHR12526:SF608">
    <property type="entry name" value="PELF"/>
    <property type="match status" value="1"/>
</dbReference>
<protein>
    <submittedName>
        <fullName evidence="2">GT4 family glycosyltransferase PelF</fullName>
    </submittedName>
</protein>
<dbReference type="EMBL" id="JAUEIR010000003">
    <property type="protein sequence ID" value="MDN0068918.1"/>
    <property type="molecule type" value="Genomic_DNA"/>
</dbReference>
<proteinExistence type="predicted"/>
<sequence length="477" mass="54052">MRICLIAEGCYPYVAGGVSSWVQMLIQGMPEHTFIIYTIGANESQRGQFKYTLPSNVEHVEENFLDQYMDAKIRKPARYDLQSKEHEALLDLITTSKPNWNTLFDMFSCNGPYQANEFLASDAFLDVVMDACQDTFRMTPFNQAFWTIRSMLLPVLNILRCPAPEADVYHTVSTGYAGLLGALFQKQTGKPLIITEHGIYSREREEEILKAAWVDIYFKKTWIDFFLGMAGAAYGRATTVVSLFQHARDLQMEYGADANRCRVIPNGIKLQRFEDIGPLPLERKGLVIGAVIRVVPIKDLKTMINAFALVLERRPDAVLYMIGPTDENPEYYQECLELIENLHIRNIAFVGRVDVAQWYGKLDLMLLSSISEGQPLAVLEAMASRRPVVATDVGSCRELLEGVDDGIGPAGIIVPVMSPNIMSQTILQLAEDRLLMRQMGENGHARVSHYYREEDFLTTYRQLYREVSGPWRESDSN</sequence>
<dbReference type="InterPro" id="IPR022622">
    <property type="entry name" value="DUF3492"/>
</dbReference>
<evidence type="ECO:0000259" key="1">
    <source>
        <dbReference type="Pfam" id="PF11997"/>
    </source>
</evidence>
<accession>A0AAW7JSY6</accession>
<dbReference type="InterPro" id="IPR047691">
    <property type="entry name" value="PelF-like"/>
</dbReference>
<evidence type="ECO:0000313" key="2">
    <source>
        <dbReference type="EMBL" id="MDN0068918.1"/>
    </source>
</evidence>
<dbReference type="PANTHER" id="PTHR12526">
    <property type="entry name" value="GLYCOSYLTRANSFERASE"/>
    <property type="match status" value="1"/>
</dbReference>
<dbReference type="Gene3D" id="3.40.50.2000">
    <property type="entry name" value="Glycogen Phosphorylase B"/>
    <property type="match status" value="2"/>
</dbReference>
<feature type="domain" description="DUF3492" evidence="1">
    <location>
        <begin position="1"/>
        <end position="258"/>
    </location>
</feature>
<dbReference type="Proteomes" id="UP001168505">
    <property type="component" value="Unassembled WGS sequence"/>
</dbReference>
<gene>
    <name evidence="2" type="primary">pelF</name>
    <name evidence="2" type="ORF">QVN40_04280</name>
</gene>
<dbReference type="SUPFAM" id="SSF53756">
    <property type="entry name" value="UDP-Glycosyltransferase/glycogen phosphorylase"/>
    <property type="match status" value="1"/>
</dbReference>
<evidence type="ECO:0000313" key="3">
    <source>
        <dbReference type="Proteomes" id="UP001168505"/>
    </source>
</evidence>
<dbReference type="AlphaFoldDB" id="A0AAW7JSY6"/>
<reference evidence="2" key="2">
    <citation type="submission" date="2023-08" db="EMBL/GenBank/DDBJ databases">
        <title>Identification and characterization of horizontal gene transfer across gut microbiota members of farm animals based on homology search.</title>
        <authorList>
            <person name="Schwarzerova J."/>
            <person name="Nykrynova M."/>
            <person name="Jureckova K."/>
            <person name="Cejkova D."/>
            <person name="Rychlik I."/>
        </authorList>
    </citation>
    <scope>NUCLEOTIDE SEQUENCE</scope>
    <source>
        <strain evidence="2">15_COKtk</strain>
    </source>
</reference>
<comment type="caution">
    <text evidence="2">The sequence shown here is derived from an EMBL/GenBank/DDBJ whole genome shotgun (WGS) entry which is preliminary data.</text>
</comment>
<reference evidence="2" key="1">
    <citation type="submission" date="2023-06" db="EMBL/GenBank/DDBJ databases">
        <authorList>
            <person name="Zeman M."/>
            <person name="Kubasova T."/>
            <person name="Jahodarova E."/>
            <person name="Nykrynova M."/>
            <person name="Rychlik I."/>
        </authorList>
    </citation>
    <scope>NUCLEOTIDE SEQUENCE</scope>
    <source>
        <strain evidence="2">15_COKtk</strain>
    </source>
</reference>
<dbReference type="RefSeq" id="WP_289826862.1">
    <property type="nucleotide sequence ID" value="NZ_JAUEIR010000003.1"/>
</dbReference>
<dbReference type="Pfam" id="PF11997">
    <property type="entry name" value="DUF3492"/>
    <property type="match status" value="1"/>
</dbReference>
<name>A0AAW7JSY6_9ACTN</name>
<dbReference type="NCBIfam" id="NF038011">
    <property type="entry name" value="PelF"/>
    <property type="match status" value="1"/>
</dbReference>
<organism evidence="2 3">
    <name type="scientific">Collinsella ihumii</name>
    <dbReference type="NCBI Taxonomy" id="1720204"/>
    <lineage>
        <taxon>Bacteria</taxon>
        <taxon>Bacillati</taxon>
        <taxon>Actinomycetota</taxon>
        <taxon>Coriobacteriia</taxon>
        <taxon>Coriobacteriales</taxon>
        <taxon>Coriobacteriaceae</taxon>
        <taxon>Collinsella</taxon>
    </lineage>
</organism>